<accession>A0A2K9N837</accession>
<dbReference type="RefSeq" id="WP_102111051.1">
    <property type="nucleotide sequence ID" value="NZ_BMGN01000004.1"/>
</dbReference>
<dbReference type="PANTHER" id="PTHR40547">
    <property type="entry name" value="SLL0298 PROTEIN"/>
    <property type="match status" value="1"/>
</dbReference>
<dbReference type="PANTHER" id="PTHR40547:SF1">
    <property type="entry name" value="SLL0298 PROTEIN"/>
    <property type="match status" value="1"/>
</dbReference>
<dbReference type="OrthoDB" id="7360463at2"/>
<evidence type="ECO:0000313" key="2">
    <source>
        <dbReference type="Proteomes" id="UP000234752"/>
    </source>
</evidence>
<protein>
    <submittedName>
        <fullName evidence="1">DUF2062 domain-containing protein</fullName>
    </submittedName>
</protein>
<dbReference type="Pfam" id="PF09835">
    <property type="entry name" value="DUF2062"/>
    <property type="match status" value="1"/>
</dbReference>
<name>A0A2K9N837_9PROT</name>
<gene>
    <name evidence="1" type="ORF">C0V82_02940</name>
</gene>
<sequence length="182" mass="20122">MFRRREPLTPAGRLRRLLWPSMGLVRSGRYVAYRIARIQGSPHAIALGIAWGVALSMTPLLGLHFPIAFLLAWVTRASIMGAMVGTIVANPWTFPAIWYSSYRLGCSLLGMAPGHEDQARLTLAFLIDHPWQVFAPMLAGGAVMGVAAGIIAYVIAKPLIRFYQEKRRDRRRAGRVLVGKGI</sequence>
<dbReference type="InterPro" id="IPR018639">
    <property type="entry name" value="DUF2062"/>
</dbReference>
<reference evidence="1 2" key="1">
    <citation type="submission" date="2017-12" db="EMBL/GenBank/DDBJ databases">
        <title>Genomes of bacteria within cyanobacterial aggregates.</title>
        <authorList>
            <person name="Cai H."/>
        </authorList>
    </citation>
    <scope>NUCLEOTIDE SEQUENCE [LARGE SCALE GENOMIC DNA]</scope>
    <source>
        <strain evidence="1 2">TH16</strain>
    </source>
</reference>
<proteinExistence type="predicted"/>
<dbReference type="Proteomes" id="UP000234752">
    <property type="component" value="Chromosome eg_1"/>
</dbReference>
<dbReference type="KEGG" id="ncb:C0V82_02940"/>
<organism evidence="1 2">
    <name type="scientific">Niveispirillum cyanobacteriorum</name>
    <dbReference type="NCBI Taxonomy" id="1612173"/>
    <lineage>
        <taxon>Bacteria</taxon>
        <taxon>Pseudomonadati</taxon>
        <taxon>Pseudomonadota</taxon>
        <taxon>Alphaproteobacteria</taxon>
        <taxon>Rhodospirillales</taxon>
        <taxon>Azospirillaceae</taxon>
        <taxon>Niveispirillum</taxon>
    </lineage>
</organism>
<keyword evidence="2" id="KW-1185">Reference proteome</keyword>
<evidence type="ECO:0000313" key="1">
    <source>
        <dbReference type="EMBL" id="AUN29313.1"/>
    </source>
</evidence>
<dbReference type="EMBL" id="CP025611">
    <property type="protein sequence ID" value="AUN29313.1"/>
    <property type="molecule type" value="Genomic_DNA"/>
</dbReference>
<dbReference type="AlphaFoldDB" id="A0A2K9N837"/>